<keyword evidence="6" id="KW-0472">Membrane</keyword>
<dbReference type="GO" id="GO:0015562">
    <property type="term" value="F:efflux transmembrane transporter activity"/>
    <property type="evidence" value="ECO:0007669"/>
    <property type="project" value="InterPro"/>
</dbReference>
<keyword evidence="3" id="KW-0813">Transport</keyword>
<dbReference type="GO" id="GO:1990281">
    <property type="term" value="C:efflux pump complex"/>
    <property type="evidence" value="ECO:0007669"/>
    <property type="project" value="TreeGrafter"/>
</dbReference>
<dbReference type="GO" id="GO:0015288">
    <property type="term" value="F:porin activity"/>
    <property type="evidence" value="ECO:0007669"/>
    <property type="project" value="TreeGrafter"/>
</dbReference>
<evidence type="ECO:0000256" key="8">
    <source>
        <dbReference type="SAM" id="SignalP"/>
    </source>
</evidence>
<dbReference type="SUPFAM" id="SSF56954">
    <property type="entry name" value="Outer membrane efflux proteins (OEP)"/>
    <property type="match status" value="1"/>
</dbReference>
<dbReference type="HOGENOM" id="CLU_635905_0_0_0"/>
<dbReference type="GO" id="GO:0009279">
    <property type="term" value="C:cell outer membrane"/>
    <property type="evidence" value="ECO:0007669"/>
    <property type="project" value="UniProtKB-SubCell"/>
</dbReference>
<evidence type="ECO:0000313" key="10">
    <source>
        <dbReference type="Proteomes" id="UP000007013"/>
    </source>
</evidence>
<dbReference type="Pfam" id="PF02321">
    <property type="entry name" value="OEP"/>
    <property type="match status" value="1"/>
</dbReference>
<feature type="chain" id="PRO_5002771968" evidence="8">
    <location>
        <begin position="26"/>
        <end position="431"/>
    </location>
</feature>
<sequence>MKHSSHPPLSFSLSVFLLGTTPLFAQNSPPEPAPVPLPTLVAEIAANNPELKFYEAEISGAKAGIRGAASLNDPEVSLDLGRKRVKDPTGTLAGEGTAWSVSVTQTFEWPGRLALRKAIANRNVELAELGYARFQNALAARARTLAYSLHVANAEAAAIREVADRFAALKETFLARDSAGITPLLETRVIEAGELALQRRATEAELALQAALIELNQLRGAAPGAPLRVSAPALTFNNPPATEALLAAARENNFEFKIKRVELEQQGYQVRLARNERYPAISVSPFYSQEKAGDRETVVGLGLSVPLPITSRSRSAVDVAESRRRQAETAALIAQRELEREVLTAANVFTTKLAESRRWAPDSVKKFREAAELADRHYRLGAVPIATYVELQNSYLDAVEALLDTQREALEAGLKLQQLTGVDFNPVEITP</sequence>
<evidence type="ECO:0000256" key="7">
    <source>
        <dbReference type="ARBA" id="ARBA00023237"/>
    </source>
</evidence>
<dbReference type="PANTHER" id="PTHR30026:SF20">
    <property type="entry name" value="OUTER MEMBRANE PROTEIN TOLC"/>
    <property type="match status" value="1"/>
</dbReference>
<gene>
    <name evidence="9" type="ordered locus">Oter_4441</name>
</gene>
<dbReference type="InterPro" id="IPR003423">
    <property type="entry name" value="OMP_efflux"/>
</dbReference>
<dbReference type="InterPro" id="IPR051906">
    <property type="entry name" value="TolC-like"/>
</dbReference>
<dbReference type="STRING" id="452637.Oter_4441"/>
<dbReference type="OrthoDB" id="180990at2"/>
<reference evidence="9 10" key="1">
    <citation type="journal article" date="2011" name="J. Bacteriol.">
        <title>Genome sequence of the verrucomicrobium Opitutus terrae PB90-1, an abundant inhabitant of rice paddy soil ecosystems.</title>
        <authorList>
            <person name="van Passel M.W."/>
            <person name="Kant R."/>
            <person name="Palva A."/>
            <person name="Copeland A."/>
            <person name="Lucas S."/>
            <person name="Lapidus A."/>
            <person name="Glavina del Rio T."/>
            <person name="Pitluck S."/>
            <person name="Goltsman E."/>
            <person name="Clum A."/>
            <person name="Sun H."/>
            <person name="Schmutz J."/>
            <person name="Larimer F.W."/>
            <person name="Land M.L."/>
            <person name="Hauser L."/>
            <person name="Kyrpides N."/>
            <person name="Mikhailova N."/>
            <person name="Richardson P.P."/>
            <person name="Janssen P.H."/>
            <person name="de Vos W.M."/>
            <person name="Smidt H."/>
        </authorList>
    </citation>
    <scope>NUCLEOTIDE SEQUENCE [LARGE SCALE GENOMIC DNA]</scope>
    <source>
        <strain evidence="10">DSM 11246 / JCM 15787 / PB90-1</strain>
    </source>
</reference>
<keyword evidence="5" id="KW-0812">Transmembrane</keyword>
<evidence type="ECO:0000256" key="6">
    <source>
        <dbReference type="ARBA" id="ARBA00023136"/>
    </source>
</evidence>
<comment type="subcellular location">
    <subcellularLocation>
        <location evidence="1">Cell outer membrane</location>
    </subcellularLocation>
</comment>
<comment type="similarity">
    <text evidence="2">Belongs to the outer membrane factor (OMF) (TC 1.B.17) family.</text>
</comment>
<name>B1ZPZ1_OPITP</name>
<keyword evidence="4" id="KW-1134">Transmembrane beta strand</keyword>
<evidence type="ECO:0000256" key="5">
    <source>
        <dbReference type="ARBA" id="ARBA00022692"/>
    </source>
</evidence>
<evidence type="ECO:0000256" key="2">
    <source>
        <dbReference type="ARBA" id="ARBA00007613"/>
    </source>
</evidence>
<dbReference type="EMBL" id="CP001032">
    <property type="protein sequence ID" value="ACB77712.1"/>
    <property type="molecule type" value="Genomic_DNA"/>
</dbReference>
<evidence type="ECO:0000256" key="1">
    <source>
        <dbReference type="ARBA" id="ARBA00004442"/>
    </source>
</evidence>
<proteinExistence type="inferred from homology"/>
<accession>B1ZPZ1</accession>
<dbReference type="PANTHER" id="PTHR30026">
    <property type="entry name" value="OUTER MEMBRANE PROTEIN TOLC"/>
    <property type="match status" value="1"/>
</dbReference>
<evidence type="ECO:0000256" key="3">
    <source>
        <dbReference type="ARBA" id="ARBA00022448"/>
    </source>
</evidence>
<protein>
    <submittedName>
        <fullName evidence="9">Outer membrane efflux protein</fullName>
    </submittedName>
</protein>
<dbReference type="Gene3D" id="1.20.1600.10">
    <property type="entry name" value="Outer membrane efflux proteins (OEP)"/>
    <property type="match status" value="1"/>
</dbReference>
<dbReference type="AlphaFoldDB" id="B1ZPZ1"/>
<dbReference type="eggNOG" id="COG1538">
    <property type="taxonomic scope" value="Bacteria"/>
</dbReference>
<dbReference type="Proteomes" id="UP000007013">
    <property type="component" value="Chromosome"/>
</dbReference>
<organism evidence="9 10">
    <name type="scientific">Opitutus terrae (strain DSM 11246 / JCM 15787 / PB90-1)</name>
    <dbReference type="NCBI Taxonomy" id="452637"/>
    <lineage>
        <taxon>Bacteria</taxon>
        <taxon>Pseudomonadati</taxon>
        <taxon>Verrucomicrobiota</taxon>
        <taxon>Opitutia</taxon>
        <taxon>Opitutales</taxon>
        <taxon>Opitutaceae</taxon>
        <taxon>Opitutus</taxon>
    </lineage>
</organism>
<keyword evidence="10" id="KW-1185">Reference proteome</keyword>
<dbReference type="KEGG" id="ote:Oter_4441"/>
<keyword evidence="7" id="KW-0998">Cell outer membrane</keyword>
<feature type="signal peptide" evidence="8">
    <location>
        <begin position="1"/>
        <end position="25"/>
    </location>
</feature>
<evidence type="ECO:0000256" key="4">
    <source>
        <dbReference type="ARBA" id="ARBA00022452"/>
    </source>
</evidence>
<keyword evidence="8" id="KW-0732">Signal</keyword>
<dbReference type="RefSeq" id="WP_012377226.1">
    <property type="nucleotide sequence ID" value="NC_010571.1"/>
</dbReference>
<evidence type="ECO:0000313" key="9">
    <source>
        <dbReference type="EMBL" id="ACB77712.1"/>
    </source>
</evidence>